<accession>A0A9N9I673</accession>
<comment type="caution">
    <text evidence="1">The sequence shown here is derived from an EMBL/GenBank/DDBJ whole genome shotgun (WGS) entry which is preliminary data.</text>
</comment>
<dbReference type="AlphaFoldDB" id="A0A9N9I673"/>
<dbReference type="EMBL" id="CAJVPY010010851">
    <property type="protein sequence ID" value="CAG8722304.1"/>
    <property type="molecule type" value="Genomic_DNA"/>
</dbReference>
<dbReference type="Proteomes" id="UP000789405">
    <property type="component" value="Unassembled WGS sequence"/>
</dbReference>
<organism evidence="1 2">
    <name type="scientific">Dentiscutata erythropus</name>
    <dbReference type="NCBI Taxonomy" id="1348616"/>
    <lineage>
        <taxon>Eukaryota</taxon>
        <taxon>Fungi</taxon>
        <taxon>Fungi incertae sedis</taxon>
        <taxon>Mucoromycota</taxon>
        <taxon>Glomeromycotina</taxon>
        <taxon>Glomeromycetes</taxon>
        <taxon>Diversisporales</taxon>
        <taxon>Gigasporaceae</taxon>
        <taxon>Dentiscutata</taxon>
    </lineage>
</organism>
<gene>
    <name evidence="1" type="ORF">DERYTH_LOCUS14418</name>
</gene>
<protein>
    <submittedName>
        <fullName evidence="1">19133_t:CDS:1</fullName>
    </submittedName>
</protein>
<proteinExistence type="predicted"/>
<dbReference type="OrthoDB" id="2432041at2759"/>
<reference evidence="1" key="1">
    <citation type="submission" date="2021-06" db="EMBL/GenBank/DDBJ databases">
        <authorList>
            <person name="Kallberg Y."/>
            <person name="Tangrot J."/>
            <person name="Rosling A."/>
        </authorList>
    </citation>
    <scope>NUCLEOTIDE SEQUENCE</scope>
    <source>
        <strain evidence="1">MA453B</strain>
    </source>
</reference>
<keyword evidence="2" id="KW-1185">Reference proteome</keyword>
<evidence type="ECO:0000313" key="2">
    <source>
        <dbReference type="Proteomes" id="UP000789405"/>
    </source>
</evidence>
<sequence length="76" mass="8339">MLICLAAIAREHKMRNLDDPTKGGSVRLIVEGSKRVATRVGSEASWPRDPLPVVVIRCYIECLSLGISIFVSQLAM</sequence>
<name>A0A9N9I673_9GLOM</name>
<evidence type="ECO:0000313" key="1">
    <source>
        <dbReference type="EMBL" id="CAG8722304.1"/>
    </source>
</evidence>